<keyword evidence="3" id="KW-1185">Reference proteome</keyword>
<organism evidence="2 3">
    <name type="scientific">Hymenobacter telluris</name>
    <dbReference type="NCBI Taxonomy" id="2816474"/>
    <lineage>
        <taxon>Bacteria</taxon>
        <taxon>Pseudomonadati</taxon>
        <taxon>Bacteroidota</taxon>
        <taxon>Cytophagia</taxon>
        <taxon>Cytophagales</taxon>
        <taxon>Hymenobacteraceae</taxon>
        <taxon>Hymenobacter</taxon>
    </lineage>
</organism>
<evidence type="ECO:0000313" key="2">
    <source>
        <dbReference type="EMBL" id="MBO0360269.1"/>
    </source>
</evidence>
<dbReference type="EMBL" id="JAFLQZ010000017">
    <property type="protein sequence ID" value="MBO0360269.1"/>
    <property type="molecule type" value="Genomic_DNA"/>
</dbReference>
<accession>A0A939EYP8</accession>
<name>A0A939EYP8_9BACT</name>
<feature type="chain" id="PRO_5037013301" evidence="1">
    <location>
        <begin position="23"/>
        <end position="105"/>
    </location>
</feature>
<gene>
    <name evidence="2" type="ORF">J0X19_20080</name>
</gene>
<reference evidence="2" key="1">
    <citation type="submission" date="2021-03" db="EMBL/GenBank/DDBJ databases">
        <authorList>
            <person name="Kim M.K."/>
        </authorList>
    </citation>
    <scope>NUCLEOTIDE SEQUENCE</scope>
    <source>
        <strain evidence="2">BT186</strain>
    </source>
</reference>
<sequence length="105" mass="11922">MFKSKLLGLLFFLLLSATSGWAQTRRATTPPPDDEAYKEVTVVVTVPKAVSAIRDYGKILLSRSDDKSRLERLSDRFRRKTEQDVVDVKVEVPKNWVTKKLGLAE</sequence>
<dbReference type="AlphaFoldDB" id="A0A939EYP8"/>
<evidence type="ECO:0000256" key="1">
    <source>
        <dbReference type="SAM" id="SignalP"/>
    </source>
</evidence>
<comment type="caution">
    <text evidence="2">The sequence shown here is derived from an EMBL/GenBank/DDBJ whole genome shotgun (WGS) entry which is preliminary data.</text>
</comment>
<dbReference type="RefSeq" id="WP_206986209.1">
    <property type="nucleotide sequence ID" value="NZ_JAFLQZ010000017.1"/>
</dbReference>
<feature type="signal peptide" evidence="1">
    <location>
        <begin position="1"/>
        <end position="22"/>
    </location>
</feature>
<evidence type="ECO:0000313" key="3">
    <source>
        <dbReference type="Proteomes" id="UP000664144"/>
    </source>
</evidence>
<keyword evidence="1" id="KW-0732">Signal</keyword>
<protein>
    <submittedName>
        <fullName evidence="2">Uncharacterized protein</fullName>
    </submittedName>
</protein>
<dbReference type="Proteomes" id="UP000664144">
    <property type="component" value="Unassembled WGS sequence"/>
</dbReference>
<proteinExistence type="predicted"/>